<dbReference type="PANTHER" id="PTHR20932">
    <property type="entry name" value="LYSM AND PUTATIVE PEPTIDOGLYCAN-BINDING DOMAIN-CONTAINING PROTEIN"/>
    <property type="match status" value="1"/>
</dbReference>
<dbReference type="EMBL" id="DS985243">
    <property type="protein sequence ID" value="EDV26493.1"/>
    <property type="molecule type" value="Genomic_DNA"/>
</dbReference>
<dbReference type="Pfam" id="PF01476">
    <property type="entry name" value="LysM"/>
    <property type="match status" value="1"/>
</dbReference>
<dbReference type="RefSeq" id="XP_002110489.1">
    <property type="nucleotide sequence ID" value="XM_002110453.1"/>
</dbReference>
<evidence type="ECO:0000259" key="3">
    <source>
        <dbReference type="PROSITE" id="PS51782"/>
    </source>
</evidence>
<sequence length="270" mass="29988">MGESDNTDEKSRLITDGSGQRKAARSSKTQFVRSKRRTYLFGDRGATDASIGGDDESEASELRTRFGKSPDDDDNIKVIQRQIRPEDSLRSFALQYGCTVADLKKINNLYTDAGFYALKTIKIPIKKYGVLAEAEEETQLKLNRSAGTEAEPGTSETDDIEGDLANPDEKAEKFFKEKDIEVEKLKEATQNTIKKMDDDDPEAPLMLGNTPKKEDKKSLGADCGLSWVGVLVVVVIIGIVAPVLYYLYYTYFNNSNQNEPVESPTPSSPY</sequence>
<proteinExistence type="predicted"/>
<feature type="region of interest" description="Disordered" evidence="1">
    <location>
        <begin position="1"/>
        <end position="31"/>
    </location>
</feature>
<keyword evidence="2" id="KW-1133">Transmembrane helix</keyword>
<evidence type="ECO:0000313" key="4">
    <source>
        <dbReference type="EMBL" id="EDV26493.1"/>
    </source>
</evidence>
<dbReference type="CDD" id="cd00118">
    <property type="entry name" value="LysM"/>
    <property type="match status" value="1"/>
</dbReference>
<name>B3RSC9_TRIAD</name>
<feature type="compositionally biased region" description="Basic and acidic residues" evidence="1">
    <location>
        <begin position="60"/>
        <end position="70"/>
    </location>
</feature>
<dbReference type="SMART" id="SM00257">
    <property type="entry name" value="LysM"/>
    <property type="match status" value="1"/>
</dbReference>
<dbReference type="PANTHER" id="PTHR20932:SF13">
    <property type="entry name" value="LD36653P"/>
    <property type="match status" value="1"/>
</dbReference>
<dbReference type="Proteomes" id="UP000009022">
    <property type="component" value="Unassembled WGS sequence"/>
</dbReference>
<feature type="region of interest" description="Disordered" evidence="1">
    <location>
        <begin position="195"/>
        <end position="218"/>
    </location>
</feature>
<evidence type="ECO:0000313" key="5">
    <source>
        <dbReference type="Proteomes" id="UP000009022"/>
    </source>
</evidence>
<dbReference type="STRING" id="10228.B3RSC9"/>
<dbReference type="GeneID" id="6751704"/>
<accession>B3RSC9</accession>
<dbReference type="OrthoDB" id="538216at2759"/>
<dbReference type="HOGENOM" id="CLU_070676_0_1_1"/>
<dbReference type="PROSITE" id="PS51782">
    <property type="entry name" value="LYSM"/>
    <property type="match status" value="1"/>
</dbReference>
<dbReference type="FunCoup" id="B3RSC9">
    <property type="interactions" value="1049"/>
</dbReference>
<feature type="region of interest" description="Disordered" evidence="1">
    <location>
        <begin position="43"/>
        <end position="74"/>
    </location>
</feature>
<dbReference type="KEGG" id="tad:TRIADDRAFT_54554"/>
<feature type="region of interest" description="Disordered" evidence="1">
    <location>
        <begin position="142"/>
        <end position="166"/>
    </location>
</feature>
<protein>
    <recommendedName>
        <fullName evidence="3">LysM domain-containing protein</fullName>
    </recommendedName>
</protein>
<dbReference type="InterPro" id="IPR036779">
    <property type="entry name" value="LysM_dom_sf"/>
</dbReference>
<dbReference type="PhylomeDB" id="B3RSC9"/>
<dbReference type="eggNOG" id="KOG2850">
    <property type="taxonomic scope" value="Eukaryota"/>
</dbReference>
<evidence type="ECO:0000256" key="2">
    <source>
        <dbReference type="SAM" id="Phobius"/>
    </source>
</evidence>
<dbReference type="InterPro" id="IPR045030">
    <property type="entry name" value="LYSM1-4"/>
</dbReference>
<dbReference type="InParanoid" id="B3RSC9"/>
<reference evidence="4 5" key="1">
    <citation type="journal article" date="2008" name="Nature">
        <title>The Trichoplax genome and the nature of placozoans.</title>
        <authorList>
            <person name="Srivastava M."/>
            <person name="Begovic E."/>
            <person name="Chapman J."/>
            <person name="Putnam N.H."/>
            <person name="Hellsten U."/>
            <person name="Kawashima T."/>
            <person name="Kuo A."/>
            <person name="Mitros T."/>
            <person name="Salamov A."/>
            <person name="Carpenter M.L."/>
            <person name="Signorovitch A.Y."/>
            <person name="Moreno M.A."/>
            <person name="Kamm K."/>
            <person name="Grimwood J."/>
            <person name="Schmutz J."/>
            <person name="Shapiro H."/>
            <person name="Grigoriev I.V."/>
            <person name="Buss L.W."/>
            <person name="Schierwater B."/>
            <person name="Dellaporta S.L."/>
            <person name="Rokhsar D.S."/>
        </authorList>
    </citation>
    <scope>NUCLEOTIDE SEQUENCE [LARGE SCALE GENOMIC DNA]</scope>
    <source>
        <strain evidence="4 5">Grell-BS-1999</strain>
    </source>
</reference>
<keyword evidence="2" id="KW-0472">Membrane</keyword>
<organism evidence="4 5">
    <name type="scientific">Trichoplax adhaerens</name>
    <name type="common">Trichoplax reptans</name>
    <dbReference type="NCBI Taxonomy" id="10228"/>
    <lineage>
        <taxon>Eukaryota</taxon>
        <taxon>Metazoa</taxon>
        <taxon>Placozoa</taxon>
        <taxon>Uniplacotomia</taxon>
        <taxon>Trichoplacea</taxon>
        <taxon>Trichoplacidae</taxon>
        <taxon>Trichoplax</taxon>
    </lineage>
</organism>
<dbReference type="CTD" id="6751704"/>
<feature type="transmembrane region" description="Helical" evidence="2">
    <location>
        <begin position="225"/>
        <end position="248"/>
    </location>
</feature>
<gene>
    <name evidence="4" type="ORF">TRIADDRAFT_54554</name>
</gene>
<dbReference type="AlphaFoldDB" id="B3RSC9"/>
<evidence type="ECO:0000256" key="1">
    <source>
        <dbReference type="SAM" id="MobiDB-lite"/>
    </source>
</evidence>
<keyword evidence="2" id="KW-0812">Transmembrane</keyword>
<dbReference type="OMA" id="GHRRIHQ"/>
<feature type="domain" description="LysM" evidence="3">
    <location>
        <begin position="79"/>
        <end position="123"/>
    </location>
</feature>
<keyword evidence="5" id="KW-1185">Reference proteome</keyword>
<dbReference type="Gene3D" id="3.10.350.10">
    <property type="entry name" value="LysM domain"/>
    <property type="match status" value="1"/>
</dbReference>
<dbReference type="InterPro" id="IPR018392">
    <property type="entry name" value="LysM"/>
</dbReference>